<dbReference type="Ensembl" id="ENSACIT00000030186.1">
    <property type="protein sequence ID" value="ENSACIP00000029408.1"/>
    <property type="gene ID" value="ENSACIG00000022749.1"/>
</dbReference>
<dbReference type="AlphaFoldDB" id="A0A3Q0T3K0"/>
<feature type="transmembrane region" description="Helical" evidence="7">
    <location>
        <begin position="88"/>
        <end position="108"/>
    </location>
</feature>
<dbReference type="InterPro" id="IPR050895">
    <property type="entry name" value="XK-related_scramblase"/>
</dbReference>
<evidence type="ECO:0000256" key="5">
    <source>
        <dbReference type="ARBA" id="ARBA00022989"/>
    </source>
</evidence>
<dbReference type="GO" id="GO:0005886">
    <property type="term" value="C:plasma membrane"/>
    <property type="evidence" value="ECO:0007669"/>
    <property type="project" value="UniProtKB-SubCell"/>
</dbReference>
<evidence type="ECO:0000256" key="1">
    <source>
        <dbReference type="ARBA" id="ARBA00004651"/>
    </source>
</evidence>
<evidence type="ECO:0000256" key="3">
    <source>
        <dbReference type="ARBA" id="ARBA00022475"/>
    </source>
</evidence>
<comment type="similarity">
    <text evidence="2 7">Belongs to the XK family.</text>
</comment>
<dbReference type="PANTHER" id="PTHR16024">
    <property type="entry name" value="XK-RELATED PROTEIN"/>
    <property type="match status" value="1"/>
</dbReference>
<keyword evidence="9" id="KW-1185">Reference proteome</keyword>
<feature type="transmembrane region" description="Helical" evidence="7">
    <location>
        <begin position="328"/>
        <end position="351"/>
    </location>
</feature>
<feature type="transmembrane region" description="Helical" evidence="7">
    <location>
        <begin position="12"/>
        <end position="31"/>
    </location>
</feature>
<keyword evidence="3" id="KW-1003">Cell membrane</keyword>
<protein>
    <recommendedName>
        <fullName evidence="7">XK-related protein</fullName>
    </recommendedName>
</protein>
<evidence type="ECO:0000256" key="4">
    <source>
        <dbReference type="ARBA" id="ARBA00022692"/>
    </source>
</evidence>
<sequence>MLQPDIQYTKVRWLLTVAGVFLYVGDIWTDIGLAVKYFQEEQYVWTGLTLMFVLTGLLVTQIFSYAWYRDDLNDIFINSEGTKEISGMSKPGFAVLHAFGLGIFTRYYHLLKKGFKMIWTKSNWDTVDKIQEVHKKLFCMATDLSMLKLFETFLESAPQLLLQLYILLGHSEILYACISVAFSFFNIAWALVDYRRCLRRSLPHIREMPSGLPTAIYLLYKICTITSLVLSYSLLLILSVYTTVALTVLWLLGTTWAHLLETKFCSTRSLEILYRAVIGVILTFTFFNVNGQDTKVAMTTYYIFYTVINIMAPLLLALLKPELQTSTLLLTVSGLICGCSVLGLVCLTLYYSFLHPRGVWREADEVDGLGKETKSTRRIRNFLQP</sequence>
<dbReference type="Pfam" id="PF09815">
    <property type="entry name" value="XK-related"/>
    <property type="match status" value="1"/>
</dbReference>
<dbReference type="InterPro" id="IPR018629">
    <property type="entry name" value="XK-rel"/>
</dbReference>
<evidence type="ECO:0000256" key="7">
    <source>
        <dbReference type="RuleBase" id="RU910716"/>
    </source>
</evidence>
<dbReference type="GeneTree" id="ENSGT01140000282565"/>
<reference evidence="8" key="2">
    <citation type="submission" date="2025-09" db="UniProtKB">
        <authorList>
            <consortium name="Ensembl"/>
        </authorList>
    </citation>
    <scope>IDENTIFICATION</scope>
</reference>
<dbReference type="Proteomes" id="UP000261340">
    <property type="component" value="Unplaced"/>
</dbReference>
<name>A0A3Q0T3K0_AMPCI</name>
<keyword evidence="5 7" id="KW-1133">Transmembrane helix</keyword>
<comment type="subcellular location">
    <subcellularLocation>
        <location evidence="1">Cell membrane</location>
        <topology evidence="1">Multi-pass membrane protein</topology>
    </subcellularLocation>
    <subcellularLocation>
        <location evidence="7">Membrane</location>
        <topology evidence="7">Multi-pass membrane protein</topology>
    </subcellularLocation>
</comment>
<evidence type="ECO:0000313" key="8">
    <source>
        <dbReference type="Ensembl" id="ENSACIP00000029408.1"/>
    </source>
</evidence>
<evidence type="ECO:0000256" key="2">
    <source>
        <dbReference type="ARBA" id="ARBA00008789"/>
    </source>
</evidence>
<accession>A0A3Q0T3K0</accession>
<dbReference type="PANTHER" id="PTHR16024:SF13">
    <property type="entry name" value="XK-RELATED PROTEIN 9"/>
    <property type="match status" value="1"/>
</dbReference>
<evidence type="ECO:0000313" key="9">
    <source>
        <dbReference type="Proteomes" id="UP000261340"/>
    </source>
</evidence>
<keyword evidence="6 7" id="KW-0472">Membrane</keyword>
<feature type="transmembrane region" description="Helical" evidence="7">
    <location>
        <begin position="240"/>
        <end position="260"/>
    </location>
</feature>
<feature type="transmembrane region" description="Helical" evidence="7">
    <location>
        <begin position="272"/>
        <end position="289"/>
    </location>
</feature>
<reference evidence="8" key="1">
    <citation type="submission" date="2025-08" db="UniProtKB">
        <authorList>
            <consortium name="Ensembl"/>
        </authorList>
    </citation>
    <scope>IDENTIFICATION</scope>
</reference>
<proteinExistence type="inferred from homology"/>
<feature type="transmembrane region" description="Helical" evidence="7">
    <location>
        <begin position="173"/>
        <end position="194"/>
    </location>
</feature>
<evidence type="ECO:0000256" key="6">
    <source>
        <dbReference type="ARBA" id="ARBA00023136"/>
    </source>
</evidence>
<keyword evidence="4 7" id="KW-0812">Transmembrane</keyword>
<feature type="transmembrane region" description="Helical" evidence="7">
    <location>
        <begin position="43"/>
        <end position="68"/>
    </location>
</feature>
<dbReference type="OMA" id="RDCRMKY"/>
<feature type="transmembrane region" description="Helical" evidence="7">
    <location>
        <begin position="301"/>
        <end position="319"/>
    </location>
</feature>
<dbReference type="STRING" id="61819.ENSACIP00000029408"/>
<organism evidence="8 9">
    <name type="scientific">Amphilophus citrinellus</name>
    <name type="common">Midas cichlid</name>
    <name type="synonym">Cichlasoma citrinellum</name>
    <dbReference type="NCBI Taxonomy" id="61819"/>
    <lineage>
        <taxon>Eukaryota</taxon>
        <taxon>Metazoa</taxon>
        <taxon>Chordata</taxon>
        <taxon>Craniata</taxon>
        <taxon>Vertebrata</taxon>
        <taxon>Euteleostomi</taxon>
        <taxon>Actinopterygii</taxon>
        <taxon>Neopterygii</taxon>
        <taxon>Teleostei</taxon>
        <taxon>Neoteleostei</taxon>
        <taxon>Acanthomorphata</taxon>
        <taxon>Ovalentaria</taxon>
        <taxon>Cichlomorphae</taxon>
        <taxon>Cichliformes</taxon>
        <taxon>Cichlidae</taxon>
        <taxon>New World cichlids</taxon>
        <taxon>Cichlasomatinae</taxon>
        <taxon>Heroini</taxon>
        <taxon>Amphilophus</taxon>
    </lineage>
</organism>